<feature type="domain" description="C-type lectin" evidence="1">
    <location>
        <begin position="22"/>
        <end position="86"/>
    </location>
</feature>
<reference evidence="2" key="1">
    <citation type="submission" date="2022-11" db="EMBL/GenBank/DDBJ databases">
        <title>Centuries of genome instability and evolution in soft-shell clam transmissible cancer (bioRxiv).</title>
        <authorList>
            <person name="Hart S.F.M."/>
            <person name="Yonemitsu M.A."/>
            <person name="Giersch R.M."/>
            <person name="Beal B.F."/>
            <person name="Arriagada G."/>
            <person name="Davis B.W."/>
            <person name="Ostrander E.A."/>
            <person name="Goff S.P."/>
            <person name="Metzger M.J."/>
        </authorList>
    </citation>
    <scope>NUCLEOTIDE SEQUENCE</scope>
    <source>
        <strain evidence="2">MELC-2E11</strain>
        <tissue evidence="2">Siphon/mantle</tissue>
    </source>
</reference>
<evidence type="ECO:0000313" key="3">
    <source>
        <dbReference type="Proteomes" id="UP001164746"/>
    </source>
</evidence>
<gene>
    <name evidence="2" type="ORF">MAR_032645</name>
</gene>
<dbReference type="InterPro" id="IPR016186">
    <property type="entry name" value="C-type_lectin-like/link_sf"/>
</dbReference>
<dbReference type="PROSITE" id="PS50041">
    <property type="entry name" value="C_TYPE_LECTIN_2"/>
    <property type="match status" value="1"/>
</dbReference>
<proteinExistence type="predicted"/>
<dbReference type="InterPro" id="IPR016187">
    <property type="entry name" value="CTDL_fold"/>
</dbReference>
<protein>
    <submittedName>
        <fullName evidence="2">SLA-like protein</fullName>
    </submittedName>
</protein>
<evidence type="ECO:0000259" key="1">
    <source>
        <dbReference type="PROSITE" id="PS50041"/>
    </source>
</evidence>
<name>A0ABY7FB84_MYAAR</name>
<keyword evidence="3" id="KW-1185">Reference proteome</keyword>
<dbReference type="InterPro" id="IPR001304">
    <property type="entry name" value="C-type_lectin-like"/>
</dbReference>
<dbReference type="PANTHER" id="PTHR45710">
    <property type="entry name" value="C-TYPE LECTIN DOMAIN-CONTAINING PROTEIN 180"/>
    <property type="match status" value="1"/>
</dbReference>
<dbReference type="SUPFAM" id="SSF56436">
    <property type="entry name" value="C-type lectin-like"/>
    <property type="match status" value="1"/>
</dbReference>
<feature type="non-terminal residue" evidence="2">
    <location>
        <position position="1"/>
    </location>
</feature>
<dbReference type="CDD" id="cd00037">
    <property type="entry name" value="CLECT"/>
    <property type="match status" value="1"/>
</dbReference>
<dbReference type="InterPro" id="IPR050828">
    <property type="entry name" value="C-type_lectin/matrix_domain"/>
</dbReference>
<sequence length="86" mass="9586">MPSNIFQTVGADSACMDGWLHNKDSCYLNGHTDLTFIDAQRYCQSLGANLVNLETQSENTFVKGYLSDLKDSKHWIGLTDQNVEGL</sequence>
<evidence type="ECO:0000313" key="2">
    <source>
        <dbReference type="EMBL" id="WAR18051.1"/>
    </source>
</evidence>
<dbReference type="EMBL" id="CP111021">
    <property type="protein sequence ID" value="WAR18051.1"/>
    <property type="molecule type" value="Genomic_DNA"/>
</dbReference>
<dbReference type="PANTHER" id="PTHR45710:SF26">
    <property type="entry name" value="RH26557P"/>
    <property type="match status" value="1"/>
</dbReference>
<dbReference type="Proteomes" id="UP001164746">
    <property type="component" value="Chromosome 10"/>
</dbReference>
<accession>A0ABY7FB84</accession>
<organism evidence="2 3">
    <name type="scientific">Mya arenaria</name>
    <name type="common">Soft-shell clam</name>
    <dbReference type="NCBI Taxonomy" id="6604"/>
    <lineage>
        <taxon>Eukaryota</taxon>
        <taxon>Metazoa</taxon>
        <taxon>Spiralia</taxon>
        <taxon>Lophotrochozoa</taxon>
        <taxon>Mollusca</taxon>
        <taxon>Bivalvia</taxon>
        <taxon>Autobranchia</taxon>
        <taxon>Heteroconchia</taxon>
        <taxon>Euheterodonta</taxon>
        <taxon>Imparidentia</taxon>
        <taxon>Neoheterodontei</taxon>
        <taxon>Myida</taxon>
        <taxon>Myoidea</taxon>
        <taxon>Myidae</taxon>
        <taxon>Mya</taxon>
    </lineage>
</organism>
<dbReference type="Pfam" id="PF00059">
    <property type="entry name" value="Lectin_C"/>
    <property type="match status" value="1"/>
</dbReference>
<dbReference type="Gene3D" id="3.10.100.10">
    <property type="entry name" value="Mannose-Binding Protein A, subunit A"/>
    <property type="match status" value="1"/>
</dbReference>